<dbReference type="GO" id="GO:0016020">
    <property type="term" value="C:membrane"/>
    <property type="evidence" value="ECO:0007669"/>
    <property type="project" value="UniProtKB-SubCell"/>
</dbReference>
<feature type="transmembrane region" description="Helical" evidence="5">
    <location>
        <begin position="103"/>
        <end position="123"/>
    </location>
</feature>
<name>A0A645I0E7_9ZZZZ</name>
<evidence type="ECO:0000313" key="6">
    <source>
        <dbReference type="EMBL" id="MPN44326.1"/>
    </source>
</evidence>
<evidence type="ECO:0000256" key="3">
    <source>
        <dbReference type="ARBA" id="ARBA00022989"/>
    </source>
</evidence>
<accession>A0A645I0E7</accession>
<feature type="transmembrane region" description="Helical" evidence="5">
    <location>
        <begin position="71"/>
        <end position="91"/>
    </location>
</feature>
<evidence type="ECO:0000256" key="5">
    <source>
        <dbReference type="SAM" id="Phobius"/>
    </source>
</evidence>
<dbReference type="PANTHER" id="PTHR30249">
    <property type="entry name" value="PUTATIVE SEROTONIN TRANSPORTER"/>
    <property type="match status" value="1"/>
</dbReference>
<reference evidence="6" key="1">
    <citation type="submission" date="2019-08" db="EMBL/GenBank/DDBJ databases">
        <authorList>
            <person name="Kucharzyk K."/>
            <person name="Murdoch R.W."/>
            <person name="Higgins S."/>
            <person name="Loffler F."/>
        </authorList>
    </citation>
    <scope>NUCLEOTIDE SEQUENCE</scope>
</reference>
<dbReference type="InterPro" id="IPR007300">
    <property type="entry name" value="CidB/LrgB"/>
</dbReference>
<evidence type="ECO:0000256" key="4">
    <source>
        <dbReference type="ARBA" id="ARBA00023136"/>
    </source>
</evidence>
<keyword evidence="4 5" id="KW-0472">Membrane</keyword>
<feature type="transmembrane region" description="Helical" evidence="5">
    <location>
        <begin position="129"/>
        <end position="154"/>
    </location>
</feature>
<dbReference type="Pfam" id="PF04172">
    <property type="entry name" value="LrgB"/>
    <property type="match status" value="1"/>
</dbReference>
<gene>
    <name evidence="6" type="primary">yohK_21</name>
    <name evidence="6" type="ORF">SDC9_191888</name>
</gene>
<proteinExistence type="predicted"/>
<evidence type="ECO:0000256" key="2">
    <source>
        <dbReference type="ARBA" id="ARBA00022692"/>
    </source>
</evidence>
<organism evidence="6">
    <name type="scientific">bioreactor metagenome</name>
    <dbReference type="NCBI Taxonomy" id="1076179"/>
    <lineage>
        <taxon>unclassified sequences</taxon>
        <taxon>metagenomes</taxon>
        <taxon>ecological metagenomes</taxon>
    </lineage>
</organism>
<keyword evidence="3 5" id="KW-1133">Transmembrane helix</keyword>
<comment type="subcellular location">
    <subcellularLocation>
        <location evidence="1">Membrane</location>
        <topology evidence="1">Multi-pass membrane protein</topology>
    </subcellularLocation>
</comment>
<comment type="caution">
    <text evidence="6">The sequence shown here is derived from an EMBL/GenBank/DDBJ whole genome shotgun (WGS) entry which is preliminary data.</text>
</comment>
<feature type="transmembrane region" description="Helical" evidence="5">
    <location>
        <begin position="18"/>
        <end position="41"/>
    </location>
</feature>
<keyword evidence="2 5" id="KW-0812">Transmembrane</keyword>
<dbReference type="EMBL" id="VSSQ01103360">
    <property type="protein sequence ID" value="MPN44326.1"/>
    <property type="molecule type" value="Genomic_DNA"/>
</dbReference>
<dbReference type="PANTHER" id="PTHR30249:SF0">
    <property type="entry name" value="PLASTIDAL GLYCOLATE_GLYCERATE TRANSLOCATOR 1, CHLOROPLASTIC"/>
    <property type="match status" value="1"/>
</dbReference>
<evidence type="ECO:0000256" key="1">
    <source>
        <dbReference type="ARBA" id="ARBA00004141"/>
    </source>
</evidence>
<protein>
    <submittedName>
        <fullName evidence="6">Inner membrane protein YohK</fullName>
    </submittedName>
</protein>
<dbReference type="AlphaFoldDB" id="A0A645I0E7"/>
<sequence>MALPLVRNFKVLCQHYKILLSGAVVGTLAGIISITLCAKFFGASEQVVLSLVPKSVTTPIAMDISAGLGGIPPLTAACVIFTGIFGAMCGHKILALAGVKNDIAIGLAIGASSHALGVSSCISKSGLQVAIGSLAIALVGIATALLSAPVIHLLN</sequence>